<dbReference type="GO" id="GO:0005773">
    <property type="term" value="C:vacuole"/>
    <property type="evidence" value="ECO:0007669"/>
    <property type="project" value="GOC"/>
</dbReference>
<comment type="similarity">
    <text evidence="2">Belongs to the TMEM208 family.</text>
</comment>
<dbReference type="PANTHER" id="PTHR13505:SF7">
    <property type="entry name" value="TRANSMEMBRANE PROTEIN 208"/>
    <property type="match status" value="1"/>
</dbReference>
<dbReference type="EMBL" id="MU864369">
    <property type="protein sequence ID" value="KAK4190128.1"/>
    <property type="molecule type" value="Genomic_DNA"/>
</dbReference>
<organism evidence="8 9">
    <name type="scientific">Podospora australis</name>
    <dbReference type="NCBI Taxonomy" id="1536484"/>
    <lineage>
        <taxon>Eukaryota</taxon>
        <taxon>Fungi</taxon>
        <taxon>Dikarya</taxon>
        <taxon>Ascomycota</taxon>
        <taxon>Pezizomycotina</taxon>
        <taxon>Sordariomycetes</taxon>
        <taxon>Sordariomycetidae</taxon>
        <taxon>Sordariales</taxon>
        <taxon>Podosporaceae</taxon>
        <taxon>Podospora</taxon>
    </lineage>
</organism>
<dbReference type="GO" id="GO:0006624">
    <property type="term" value="P:vacuolar protein processing"/>
    <property type="evidence" value="ECO:0007669"/>
    <property type="project" value="TreeGrafter"/>
</dbReference>
<dbReference type="GO" id="GO:0005789">
    <property type="term" value="C:endoplasmic reticulum membrane"/>
    <property type="evidence" value="ECO:0007669"/>
    <property type="project" value="UniProtKB-SubCell"/>
</dbReference>
<dbReference type="Pfam" id="PF05620">
    <property type="entry name" value="TMEM208_SND2"/>
    <property type="match status" value="1"/>
</dbReference>
<dbReference type="InterPro" id="IPR008506">
    <property type="entry name" value="SND2/TMEM208"/>
</dbReference>
<evidence type="ECO:0000256" key="7">
    <source>
        <dbReference type="SAM" id="Phobius"/>
    </source>
</evidence>
<keyword evidence="4" id="KW-0256">Endoplasmic reticulum</keyword>
<feature type="transmembrane region" description="Helical" evidence="7">
    <location>
        <begin position="96"/>
        <end position="125"/>
    </location>
</feature>
<name>A0AAN6WXC6_9PEZI</name>
<reference evidence="8" key="2">
    <citation type="submission" date="2023-05" db="EMBL/GenBank/DDBJ databases">
        <authorList>
            <consortium name="Lawrence Berkeley National Laboratory"/>
            <person name="Steindorff A."/>
            <person name="Hensen N."/>
            <person name="Bonometti L."/>
            <person name="Westerberg I."/>
            <person name="Brannstrom I.O."/>
            <person name="Guillou S."/>
            <person name="Cros-Aarteil S."/>
            <person name="Calhoun S."/>
            <person name="Haridas S."/>
            <person name="Kuo A."/>
            <person name="Mondo S."/>
            <person name="Pangilinan J."/>
            <person name="Riley R."/>
            <person name="Labutti K."/>
            <person name="Andreopoulos B."/>
            <person name="Lipzen A."/>
            <person name="Chen C."/>
            <person name="Yanf M."/>
            <person name="Daum C."/>
            <person name="Ng V."/>
            <person name="Clum A."/>
            <person name="Ohm R."/>
            <person name="Martin F."/>
            <person name="Silar P."/>
            <person name="Natvig D."/>
            <person name="Lalanne C."/>
            <person name="Gautier V."/>
            <person name="Ament-Velasquez S.L."/>
            <person name="Kruys A."/>
            <person name="Hutchinson M.I."/>
            <person name="Powell A.J."/>
            <person name="Barry K."/>
            <person name="Miller A.N."/>
            <person name="Grigoriev I.V."/>
            <person name="Debuchy R."/>
            <person name="Gladieux P."/>
            <person name="Thoren M.H."/>
            <person name="Johannesson H."/>
        </authorList>
    </citation>
    <scope>NUCLEOTIDE SEQUENCE</scope>
    <source>
        <strain evidence="8">PSN309</strain>
    </source>
</reference>
<keyword evidence="9" id="KW-1185">Reference proteome</keyword>
<evidence type="ECO:0000313" key="8">
    <source>
        <dbReference type="EMBL" id="KAK4190128.1"/>
    </source>
</evidence>
<dbReference type="AlphaFoldDB" id="A0AAN6WXC6"/>
<evidence type="ECO:0000256" key="5">
    <source>
        <dbReference type="ARBA" id="ARBA00022989"/>
    </source>
</evidence>
<dbReference type="PANTHER" id="PTHR13505">
    <property type="entry name" value="TRANSMEMBRANE PROTEIN 208"/>
    <property type="match status" value="1"/>
</dbReference>
<evidence type="ECO:0000256" key="2">
    <source>
        <dbReference type="ARBA" id="ARBA00009950"/>
    </source>
</evidence>
<reference evidence="8" key="1">
    <citation type="journal article" date="2023" name="Mol. Phylogenet. Evol.">
        <title>Genome-scale phylogeny and comparative genomics of the fungal order Sordariales.</title>
        <authorList>
            <person name="Hensen N."/>
            <person name="Bonometti L."/>
            <person name="Westerberg I."/>
            <person name="Brannstrom I.O."/>
            <person name="Guillou S."/>
            <person name="Cros-Aarteil S."/>
            <person name="Calhoun S."/>
            <person name="Haridas S."/>
            <person name="Kuo A."/>
            <person name="Mondo S."/>
            <person name="Pangilinan J."/>
            <person name="Riley R."/>
            <person name="LaButti K."/>
            <person name="Andreopoulos B."/>
            <person name="Lipzen A."/>
            <person name="Chen C."/>
            <person name="Yan M."/>
            <person name="Daum C."/>
            <person name="Ng V."/>
            <person name="Clum A."/>
            <person name="Steindorff A."/>
            <person name="Ohm R.A."/>
            <person name="Martin F."/>
            <person name="Silar P."/>
            <person name="Natvig D.O."/>
            <person name="Lalanne C."/>
            <person name="Gautier V."/>
            <person name="Ament-Velasquez S.L."/>
            <person name="Kruys A."/>
            <person name="Hutchinson M.I."/>
            <person name="Powell A.J."/>
            <person name="Barry K."/>
            <person name="Miller A.N."/>
            <person name="Grigoriev I.V."/>
            <person name="Debuchy R."/>
            <person name="Gladieux P."/>
            <person name="Hiltunen Thoren M."/>
            <person name="Johannesson H."/>
        </authorList>
    </citation>
    <scope>NUCLEOTIDE SEQUENCE</scope>
    <source>
        <strain evidence="8">PSN309</strain>
    </source>
</reference>
<accession>A0AAN6WXC6</accession>
<keyword evidence="3 7" id="KW-0812">Transmembrane</keyword>
<sequence length="168" mass="18078">MAQKARKDRAKSNTATLNNLHIGSLAVNSIFLLLNFIFRSRSLLTWFILSLPSFICQLILEKSGRPSYDPATKALTSSGEDLAAPGLTEYMFDVVWVTWAAAILVALFGNWAWFFWAIVPAYGLYKGYGMLGAARQMAGMGGGGNIGAGADSAGVPNVGNRKQRRAAA</sequence>
<protein>
    <recommendedName>
        <fullName evidence="10">DUF788 domain protein</fullName>
    </recommendedName>
</protein>
<keyword evidence="5 7" id="KW-1133">Transmembrane helix</keyword>
<dbReference type="Proteomes" id="UP001302126">
    <property type="component" value="Unassembled WGS sequence"/>
</dbReference>
<proteinExistence type="inferred from homology"/>
<evidence type="ECO:0000256" key="3">
    <source>
        <dbReference type="ARBA" id="ARBA00022692"/>
    </source>
</evidence>
<evidence type="ECO:0000256" key="6">
    <source>
        <dbReference type="ARBA" id="ARBA00023136"/>
    </source>
</evidence>
<gene>
    <name evidence="8" type="ORF">QBC35DRAFT_112836</name>
</gene>
<comment type="subcellular location">
    <subcellularLocation>
        <location evidence="1">Endoplasmic reticulum membrane</location>
        <topology evidence="1">Multi-pass membrane protein</topology>
    </subcellularLocation>
</comment>
<feature type="transmembrane region" description="Helical" evidence="7">
    <location>
        <begin position="20"/>
        <end position="38"/>
    </location>
</feature>
<evidence type="ECO:0000313" key="9">
    <source>
        <dbReference type="Proteomes" id="UP001302126"/>
    </source>
</evidence>
<keyword evidence="6 7" id="KW-0472">Membrane</keyword>
<comment type="caution">
    <text evidence="8">The sequence shown here is derived from an EMBL/GenBank/DDBJ whole genome shotgun (WGS) entry which is preliminary data.</text>
</comment>
<evidence type="ECO:0000256" key="4">
    <source>
        <dbReference type="ARBA" id="ARBA00022824"/>
    </source>
</evidence>
<evidence type="ECO:0008006" key="10">
    <source>
        <dbReference type="Google" id="ProtNLM"/>
    </source>
</evidence>
<evidence type="ECO:0000256" key="1">
    <source>
        <dbReference type="ARBA" id="ARBA00004477"/>
    </source>
</evidence>